<organism evidence="1 2">
    <name type="scientific">Melastoma candidum</name>
    <dbReference type="NCBI Taxonomy" id="119954"/>
    <lineage>
        <taxon>Eukaryota</taxon>
        <taxon>Viridiplantae</taxon>
        <taxon>Streptophyta</taxon>
        <taxon>Embryophyta</taxon>
        <taxon>Tracheophyta</taxon>
        <taxon>Spermatophyta</taxon>
        <taxon>Magnoliopsida</taxon>
        <taxon>eudicotyledons</taxon>
        <taxon>Gunneridae</taxon>
        <taxon>Pentapetalae</taxon>
        <taxon>rosids</taxon>
        <taxon>malvids</taxon>
        <taxon>Myrtales</taxon>
        <taxon>Melastomataceae</taxon>
        <taxon>Melastomatoideae</taxon>
        <taxon>Melastomateae</taxon>
        <taxon>Melastoma</taxon>
    </lineage>
</organism>
<gene>
    <name evidence="1" type="ORF">MLD38_010570</name>
</gene>
<name>A0ACB9QZV6_9MYRT</name>
<accession>A0ACB9QZV6</accession>
<keyword evidence="2" id="KW-1185">Reference proteome</keyword>
<dbReference type="EMBL" id="CM042883">
    <property type="protein sequence ID" value="KAI4372327.1"/>
    <property type="molecule type" value="Genomic_DNA"/>
</dbReference>
<protein>
    <submittedName>
        <fullName evidence="1">Uncharacterized protein</fullName>
    </submittedName>
</protein>
<reference evidence="2" key="1">
    <citation type="journal article" date="2023" name="Front. Plant Sci.">
        <title>Chromosomal-level genome assembly of Melastoma candidum provides insights into trichome evolution.</title>
        <authorList>
            <person name="Zhong Y."/>
            <person name="Wu W."/>
            <person name="Sun C."/>
            <person name="Zou P."/>
            <person name="Liu Y."/>
            <person name="Dai S."/>
            <person name="Zhou R."/>
        </authorList>
    </citation>
    <scope>NUCLEOTIDE SEQUENCE [LARGE SCALE GENOMIC DNA]</scope>
</reference>
<proteinExistence type="predicted"/>
<sequence length="1024" mass="113961">MPMLKRCNADCGTDRANSLCSSASFEKKLKTNSFCGHDSLSGCNGGATDGLSISQTPLLKYSRTRKRSLPTRFSGSVVFNPSLNGPKSECTTSSSGDRGNPGKSSKVLSESPGYIKQVEEARNTIDCEANESIQPDQNGDSVCDNYSAYAENCGTSRLPAVKMAPVGGHADVSDHSKCVSSRDSVVCNLNASPSIDSGEYVPSPGRTVSEKGSSSKNHQLEGRKDAYSPDDFTVGDNVWVKCGKKHPAWPAVVIDPLLHAPDSVLRCCIPGAICVMFYGYSKSGKQRDYGWAKQGMIFPFSQYMDRFQKQKQLQKSKPPEFQIAFQEALMAEEGHMDSSLRFGNTISSDASPDMASDQDAVAFCGDQDMQACDSCALAFPGREIKKMKGPSGEYQTFCRHCYKLVKSRQYCGVCKRIWHHSDGGSWVCCDGCDVWVHAECAGLSDRLLEDLESSDFYCPDCQLKNSSGRSNKRPLQPKVKKAEKGQSSLPDQITVLCNGMEGSYITKLHLIMCNCGSCGPKKQTPSEWERHTGCRAKKWKCSIKVKGTNETLEKWISEYNPHGSDLSKLDQQTLTDFLKEEYLKISFKWTTERCAICRWVEDWDYNKIIICNRCQIAVHEECYGVNNVEDFTSWVCRVCETPTMKRECCLCPVQGGALKPTDIEKLWVHVTCAWFRPEVAFVNHDKMEPATGILKIPPSSFMKACVICKQTHGSCTQCCKCATSFHVMCASRAGYTMELHCLERNGSQITKKLIYCADHRLPSPDSVVAMHTPSGVFSARSLVPSHQGDFKGSRLISSRKEIQESPEITSDETELLSAARCRIYLRSTKGRNKPPVCHRLSGPSQHSLQEIINLRNFREVDGSRIFTSLKECLYHLQMTEKLRVCFGKSGIHGWGLFARTNIQEGEMVVEYCGEHVRRSVADLREAQYKSEGKDCYLFKISDEVVIDATNRGNIARLINHSCMPNCYARIMSMGNGGSRIVLIAKTNVSAGDELTYDYLFDPDEQDDLKVPCLCRAPSCRKFMN</sequence>
<evidence type="ECO:0000313" key="1">
    <source>
        <dbReference type="EMBL" id="KAI4372327.1"/>
    </source>
</evidence>
<evidence type="ECO:0000313" key="2">
    <source>
        <dbReference type="Proteomes" id="UP001057402"/>
    </source>
</evidence>
<dbReference type="Proteomes" id="UP001057402">
    <property type="component" value="Chromosome 4"/>
</dbReference>
<comment type="caution">
    <text evidence="1">The sequence shown here is derived from an EMBL/GenBank/DDBJ whole genome shotgun (WGS) entry which is preliminary data.</text>
</comment>